<evidence type="ECO:0000313" key="2">
    <source>
        <dbReference type="EMBL" id="RDV05268.1"/>
    </source>
</evidence>
<dbReference type="OrthoDB" id="8450910at2"/>
<comment type="caution">
    <text evidence="2">The sequence shown here is derived from an EMBL/GenBank/DDBJ whole genome shotgun (WGS) entry which is preliminary data.</text>
</comment>
<dbReference type="RefSeq" id="WP_115517293.1">
    <property type="nucleotide sequence ID" value="NZ_QRGO01000001.1"/>
</dbReference>
<protein>
    <submittedName>
        <fullName evidence="2">KTSC domain-containing protein</fullName>
    </submittedName>
</protein>
<sequence>MPSSVVAKIAYDEKLSRLVVTFVSGRVYEYYLVPPSVADSFSTAPSKGTYFNEHIRDNYTCREITSATSFRRSGT</sequence>
<evidence type="ECO:0000259" key="1">
    <source>
        <dbReference type="Pfam" id="PF13619"/>
    </source>
</evidence>
<reference evidence="3" key="1">
    <citation type="submission" date="2018-08" db="EMBL/GenBank/DDBJ databases">
        <authorList>
            <person name="Kim S.-J."/>
            <person name="Jung G.-Y."/>
        </authorList>
    </citation>
    <scope>NUCLEOTIDE SEQUENCE [LARGE SCALE GENOMIC DNA]</scope>
    <source>
        <strain evidence="3">GY_H</strain>
    </source>
</reference>
<dbReference type="Pfam" id="PF13619">
    <property type="entry name" value="KTSC"/>
    <property type="match status" value="1"/>
</dbReference>
<proteinExistence type="predicted"/>
<evidence type="ECO:0000313" key="3">
    <source>
        <dbReference type="Proteomes" id="UP000263993"/>
    </source>
</evidence>
<dbReference type="Proteomes" id="UP000263993">
    <property type="component" value="Unassembled WGS sequence"/>
</dbReference>
<dbReference type="EMBL" id="QRGO01000001">
    <property type="protein sequence ID" value="RDV05268.1"/>
    <property type="molecule type" value="Genomic_DNA"/>
</dbReference>
<organism evidence="2 3">
    <name type="scientific">Undibacter mobilis</name>
    <dbReference type="NCBI Taxonomy" id="2292256"/>
    <lineage>
        <taxon>Bacteria</taxon>
        <taxon>Pseudomonadati</taxon>
        <taxon>Pseudomonadota</taxon>
        <taxon>Alphaproteobacteria</taxon>
        <taxon>Hyphomicrobiales</taxon>
        <taxon>Nitrobacteraceae</taxon>
        <taxon>Undibacter</taxon>
    </lineage>
</organism>
<gene>
    <name evidence="2" type="ORF">DXH78_12220</name>
</gene>
<dbReference type="AlphaFoldDB" id="A0A371BCI9"/>
<dbReference type="InterPro" id="IPR025309">
    <property type="entry name" value="KTSC_dom"/>
</dbReference>
<name>A0A371BCI9_9BRAD</name>
<accession>A0A371BCI9</accession>
<keyword evidence="3" id="KW-1185">Reference proteome</keyword>
<feature type="domain" description="KTSC" evidence="1">
    <location>
        <begin position="3"/>
        <end position="59"/>
    </location>
</feature>